<dbReference type="Gene3D" id="2.70.70.10">
    <property type="entry name" value="Glucose Permease (Domain IIA)"/>
    <property type="match status" value="1"/>
</dbReference>
<organism evidence="2 3">
    <name type="scientific">Microbacterium faecale</name>
    <dbReference type="NCBI Taxonomy" id="1804630"/>
    <lineage>
        <taxon>Bacteria</taxon>
        <taxon>Bacillati</taxon>
        <taxon>Actinomycetota</taxon>
        <taxon>Actinomycetes</taxon>
        <taxon>Micrococcales</taxon>
        <taxon>Microbacteriaceae</taxon>
        <taxon>Microbacterium</taxon>
    </lineage>
</organism>
<feature type="domain" description="M23ase beta-sheet core" evidence="1">
    <location>
        <begin position="297"/>
        <end position="405"/>
    </location>
</feature>
<dbReference type="InterPro" id="IPR011055">
    <property type="entry name" value="Dup_hybrid_motif"/>
</dbReference>
<dbReference type="GO" id="GO:0004222">
    <property type="term" value="F:metalloendopeptidase activity"/>
    <property type="evidence" value="ECO:0007669"/>
    <property type="project" value="TreeGrafter"/>
</dbReference>
<dbReference type="RefSeq" id="WP_188711351.1">
    <property type="nucleotide sequence ID" value="NZ_BMHO01000001.1"/>
</dbReference>
<dbReference type="EMBL" id="BMHO01000001">
    <property type="protein sequence ID" value="GGD33046.1"/>
    <property type="molecule type" value="Genomic_DNA"/>
</dbReference>
<reference evidence="2" key="2">
    <citation type="submission" date="2020-09" db="EMBL/GenBank/DDBJ databases">
        <authorList>
            <person name="Sun Q."/>
            <person name="Zhou Y."/>
        </authorList>
    </citation>
    <scope>NUCLEOTIDE SEQUENCE</scope>
    <source>
        <strain evidence="2">CGMCC 1.15152</strain>
    </source>
</reference>
<protein>
    <recommendedName>
        <fullName evidence="1">M23ase beta-sheet core domain-containing protein</fullName>
    </recommendedName>
</protein>
<dbReference type="InterPro" id="IPR016047">
    <property type="entry name" value="M23ase_b-sheet_dom"/>
</dbReference>
<evidence type="ECO:0000259" key="1">
    <source>
        <dbReference type="Pfam" id="PF01551"/>
    </source>
</evidence>
<dbReference type="SUPFAM" id="SSF51261">
    <property type="entry name" value="Duplicated hybrid motif"/>
    <property type="match status" value="1"/>
</dbReference>
<dbReference type="Proteomes" id="UP000633205">
    <property type="component" value="Unassembled WGS sequence"/>
</dbReference>
<dbReference type="PANTHER" id="PTHR21666:SF270">
    <property type="entry name" value="MUREIN HYDROLASE ACTIVATOR ENVC"/>
    <property type="match status" value="1"/>
</dbReference>
<dbReference type="PANTHER" id="PTHR21666">
    <property type="entry name" value="PEPTIDASE-RELATED"/>
    <property type="match status" value="1"/>
</dbReference>
<dbReference type="CDD" id="cd12797">
    <property type="entry name" value="M23_peptidase"/>
    <property type="match status" value="1"/>
</dbReference>
<sequence>MVRDLSDPYEMRRGQQRSVRRLQASTAIQNTAVDRGALRVKSPEGLHVGTVEDPTGSQVVYGILRIVGQLVGNGTINWSGPWVLSGQGSITGNVTATGRWTQNGDWEFNGDGEITGDVDISGDLDLTGSLEVLGGGRIKVGNVIIDPQNGGRVVVQQGGRFVARSDETGKPDVLIRNGDIEFGDAQIRGTGGILTMEGRPLAGGAGAATVNVFQGAANMRMTGGGEVRVDADGVSVQGVEMLPTGEPFEMIVRSTNDGRLYRYAGGTGGGPGDGIFAYPYPLDQVTDEFRPPHRPTHDGMDFGIGPSNIEGTPIPSAGNGVVETVGAPSSGHGWGYYVLVNHGTDPLYGNATIQTRYAHMYQAPPVSVGDPVLLGMTLGGIGNTGNSFGNHLHWEVLVDGVPVNPRTFMAAHGG</sequence>
<evidence type="ECO:0000313" key="2">
    <source>
        <dbReference type="EMBL" id="GGD33046.1"/>
    </source>
</evidence>
<dbReference type="AlphaFoldDB" id="A0A916Y817"/>
<reference evidence="2" key="1">
    <citation type="journal article" date="2014" name="Int. J. Syst. Evol. Microbiol.">
        <title>Complete genome sequence of Corynebacterium casei LMG S-19264T (=DSM 44701T), isolated from a smear-ripened cheese.</title>
        <authorList>
            <consortium name="US DOE Joint Genome Institute (JGI-PGF)"/>
            <person name="Walter F."/>
            <person name="Albersmeier A."/>
            <person name="Kalinowski J."/>
            <person name="Ruckert C."/>
        </authorList>
    </citation>
    <scope>NUCLEOTIDE SEQUENCE</scope>
    <source>
        <strain evidence="2">CGMCC 1.15152</strain>
    </source>
</reference>
<dbReference type="InterPro" id="IPR050570">
    <property type="entry name" value="Cell_wall_metabolism_enzyme"/>
</dbReference>
<name>A0A916Y817_9MICO</name>
<comment type="caution">
    <text evidence="2">The sequence shown here is derived from an EMBL/GenBank/DDBJ whole genome shotgun (WGS) entry which is preliminary data.</text>
</comment>
<keyword evidence="3" id="KW-1185">Reference proteome</keyword>
<accession>A0A916Y817</accession>
<dbReference type="Pfam" id="PF01551">
    <property type="entry name" value="Peptidase_M23"/>
    <property type="match status" value="1"/>
</dbReference>
<evidence type="ECO:0000313" key="3">
    <source>
        <dbReference type="Proteomes" id="UP000633205"/>
    </source>
</evidence>
<proteinExistence type="predicted"/>
<gene>
    <name evidence="2" type="ORF">GCM10010915_11780</name>
</gene>